<dbReference type="EMBL" id="FCOB02000013">
    <property type="protein sequence ID" value="SAK68143.1"/>
    <property type="molecule type" value="Genomic_DNA"/>
</dbReference>
<dbReference type="AlphaFoldDB" id="A0A158BDN2"/>
<dbReference type="InterPro" id="IPR008775">
    <property type="entry name" value="Phytyl_CoA_dOase-like"/>
</dbReference>
<keyword evidence="1" id="KW-0560">Oxidoreductase</keyword>
<dbReference type="GO" id="GO:0016706">
    <property type="term" value="F:2-oxoglutarate-dependent dioxygenase activity"/>
    <property type="evidence" value="ECO:0007669"/>
    <property type="project" value="UniProtKB-ARBA"/>
</dbReference>
<proteinExistence type="predicted"/>
<dbReference type="PANTHER" id="PTHR20883">
    <property type="entry name" value="PHYTANOYL-COA DIOXYGENASE DOMAIN CONTAINING 1"/>
    <property type="match status" value="1"/>
</dbReference>
<gene>
    <name evidence="1" type="ORF">AWB83_03151</name>
</gene>
<dbReference type="RefSeq" id="WP_087046512.1">
    <property type="nucleotide sequence ID" value="NZ_FCOB02000013.1"/>
</dbReference>
<keyword evidence="2" id="KW-1185">Reference proteome</keyword>
<protein>
    <submittedName>
        <fullName evidence="1">Phytanoyl-CoA dioxygenase</fullName>
    </submittedName>
</protein>
<dbReference type="Gene3D" id="2.60.120.620">
    <property type="entry name" value="q2cbj1_9rhob like domain"/>
    <property type="match status" value="1"/>
</dbReference>
<dbReference type="OrthoDB" id="9791262at2"/>
<sequence>MRLTASQLDAYERDGFVVLPELFSEEEIAHMKCELRRIQEIDTDHLVREKTGGIAKTIYKVHETESPTASAVFHCAVRSPRLLEPAQQLIDDTQLYVYHTKCNLKTAIDGSVWQWHQDFGTWHIDGVKEPKMTTALVMLDEPTEMGGCLYFIPGSHKLGSLDPAFDEATGYRFYVLPKPTMLDILSSHPKAVPIIGRPGTVVFFDANIVHSSGHNLSGDDRWQAYVVYNQLKNKPEEVEQPRPDYVRSTNFAPLEVGSDEILDSVQIG</sequence>
<dbReference type="Proteomes" id="UP000054978">
    <property type="component" value="Unassembled WGS sequence"/>
</dbReference>
<comment type="caution">
    <text evidence="1">The sequence shown here is derived from an EMBL/GenBank/DDBJ whole genome shotgun (WGS) entry which is preliminary data.</text>
</comment>
<dbReference type="Pfam" id="PF05721">
    <property type="entry name" value="PhyH"/>
    <property type="match status" value="1"/>
</dbReference>
<evidence type="ECO:0000313" key="1">
    <source>
        <dbReference type="EMBL" id="SAK68143.1"/>
    </source>
</evidence>
<keyword evidence="1" id="KW-0223">Dioxygenase</keyword>
<reference evidence="1" key="1">
    <citation type="submission" date="2016-01" db="EMBL/GenBank/DDBJ databases">
        <authorList>
            <person name="Peeters C."/>
        </authorList>
    </citation>
    <scope>NUCLEOTIDE SEQUENCE [LARGE SCALE GENOMIC DNA]</scope>
    <source>
        <strain evidence="1">LMG 29326</strain>
    </source>
</reference>
<organism evidence="1 2">
    <name type="scientific">Caballeronia ptereochthonis</name>
    <dbReference type="NCBI Taxonomy" id="1777144"/>
    <lineage>
        <taxon>Bacteria</taxon>
        <taxon>Pseudomonadati</taxon>
        <taxon>Pseudomonadota</taxon>
        <taxon>Betaproteobacteria</taxon>
        <taxon>Burkholderiales</taxon>
        <taxon>Burkholderiaceae</taxon>
        <taxon>Caballeronia</taxon>
    </lineage>
</organism>
<name>A0A158BDN2_9BURK</name>
<accession>A0A158BDN2</accession>
<dbReference type="GO" id="GO:0005506">
    <property type="term" value="F:iron ion binding"/>
    <property type="evidence" value="ECO:0007669"/>
    <property type="project" value="UniProtKB-ARBA"/>
</dbReference>
<evidence type="ECO:0000313" key="2">
    <source>
        <dbReference type="Proteomes" id="UP000054978"/>
    </source>
</evidence>
<dbReference type="PANTHER" id="PTHR20883:SF51">
    <property type="entry name" value="PHYTANOYL-COA HYDROXYLASE"/>
    <property type="match status" value="1"/>
</dbReference>
<dbReference type="STRING" id="1777144.AWB83_03151"/>
<dbReference type="SUPFAM" id="SSF51197">
    <property type="entry name" value="Clavaminate synthase-like"/>
    <property type="match status" value="1"/>
</dbReference>